<evidence type="ECO:0000313" key="2">
    <source>
        <dbReference type="EMBL" id="KHN74135.1"/>
    </source>
</evidence>
<evidence type="ECO:0000313" key="3">
    <source>
        <dbReference type="Proteomes" id="UP000031036"/>
    </source>
</evidence>
<dbReference type="EMBL" id="JPKZ01002967">
    <property type="protein sequence ID" value="KHN74135.1"/>
    <property type="molecule type" value="Genomic_DNA"/>
</dbReference>
<feature type="transmembrane region" description="Helical" evidence="1">
    <location>
        <begin position="129"/>
        <end position="150"/>
    </location>
</feature>
<keyword evidence="1" id="KW-0812">Transmembrane</keyword>
<keyword evidence="1" id="KW-0472">Membrane</keyword>
<keyword evidence="1" id="KW-1133">Transmembrane helix</keyword>
<comment type="caution">
    <text evidence="2">The sequence shown here is derived from an EMBL/GenBank/DDBJ whole genome shotgun (WGS) entry which is preliminary data.</text>
</comment>
<protein>
    <submittedName>
        <fullName evidence="2">Uncharacterized protein</fullName>
    </submittedName>
</protein>
<reference evidence="2 3" key="1">
    <citation type="submission" date="2014-11" db="EMBL/GenBank/DDBJ databases">
        <title>Genetic blueprint of the zoonotic pathogen Toxocara canis.</title>
        <authorList>
            <person name="Zhu X.-Q."/>
            <person name="Korhonen P.K."/>
            <person name="Cai H."/>
            <person name="Young N.D."/>
            <person name="Nejsum P."/>
            <person name="von Samson-Himmelstjerna G."/>
            <person name="Boag P.R."/>
            <person name="Tan P."/>
            <person name="Li Q."/>
            <person name="Min J."/>
            <person name="Yang Y."/>
            <person name="Wang X."/>
            <person name="Fang X."/>
            <person name="Hall R.S."/>
            <person name="Hofmann A."/>
            <person name="Sternberg P.W."/>
            <person name="Jex A.R."/>
            <person name="Gasser R.B."/>
        </authorList>
    </citation>
    <scope>NUCLEOTIDE SEQUENCE [LARGE SCALE GENOMIC DNA]</scope>
    <source>
        <strain evidence="2">PN_DK_2014</strain>
    </source>
</reference>
<feature type="transmembrane region" description="Helical" evidence="1">
    <location>
        <begin position="16"/>
        <end position="36"/>
    </location>
</feature>
<organism evidence="2 3">
    <name type="scientific">Toxocara canis</name>
    <name type="common">Canine roundworm</name>
    <dbReference type="NCBI Taxonomy" id="6265"/>
    <lineage>
        <taxon>Eukaryota</taxon>
        <taxon>Metazoa</taxon>
        <taxon>Ecdysozoa</taxon>
        <taxon>Nematoda</taxon>
        <taxon>Chromadorea</taxon>
        <taxon>Rhabditida</taxon>
        <taxon>Spirurina</taxon>
        <taxon>Ascaridomorpha</taxon>
        <taxon>Ascaridoidea</taxon>
        <taxon>Toxocaridae</taxon>
        <taxon>Toxocara</taxon>
    </lineage>
</organism>
<proteinExistence type="predicted"/>
<name>A0A0B2UZ38_TOXCA</name>
<keyword evidence="3" id="KW-1185">Reference proteome</keyword>
<feature type="transmembrane region" description="Helical" evidence="1">
    <location>
        <begin position="162"/>
        <end position="184"/>
    </location>
</feature>
<sequence>MYLDGRVGFGLQLRNVAAFFFALSSSLLISATLFAFHHPSAIVFERINQSISSCYYGRSLYNCGTAMTLKSGSLPSILRLVQVRAEVATLLRFAILIPASIRIFIAYSRGNVLISHGAWSSFIRSVVRTVLPITTMLETIASMLLCLLHYSIDIKMFYSLPYVYRMFGATMLLNILLYCLYDICDGTQKSLRNTSLYAKLLCAIAIAPLLRDVWNNFVPFYERGIEHSYDEPICQWDSNPQHPTCRATARFRRRLLNRNVQ</sequence>
<dbReference type="Proteomes" id="UP000031036">
    <property type="component" value="Unassembled WGS sequence"/>
</dbReference>
<evidence type="ECO:0000256" key="1">
    <source>
        <dbReference type="SAM" id="Phobius"/>
    </source>
</evidence>
<accession>A0A0B2UZ38</accession>
<gene>
    <name evidence="2" type="ORF">Tcan_06644</name>
</gene>
<dbReference type="AlphaFoldDB" id="A0A0B2UZ38"/>